<reference evidence="2 3" key="1">
    <citation type="journal article" date="2016" name="Nat. Commun.">
        <title>Thousands of microbial genomes shed light on interconnected biogeochemical processes in an aquifer system.</title>
        <authorList>
            <person name="Anantharaman K."/>
            <person name="Brown C.T."/>
            <person name="Hug L.A."/>
            <person name="Sharon I."/>
            <person name="Castelle C.J."/>
            <person name="Probst A.J."/>
            <person name="Thomas B.C."/>
            <person name="Singh A."/>
            <person name="Wilkins M.J."/>
            <person name="Karaoz U."/>
            <person name="Brodie E.L."/>
            <person name="Williams K.H."/>
            <person name="Hubbard S.S."/>
            <person name="Banfield J.F."/>
        </authorList>
    </citation>
    <scope>NUCLEOTIDE SEQUENCE [LARGE SCALE GENOMIC DNA]</scope>
</reference>
<evidence type="ECO:0000313" key="2">
    <source>
        <dbReference type="EMBL" id="OGM08508.1"/>
    </source>
</evidence>
<dbReference type="Proteomes" id="UP000176939">
    <property type="component" value="Unassembled WGS sequence"/>
</dbReference>
<dbReference type="AlphaFoldDB" id="A0A1F7X2A9"/>
<evidence type="ECO:0000313" key="3">
    <source>
        <dbReference type="Proteomes" id="UP000176939"/>
    </source>
</evidence>
<comment type="caution">
    <text evidence="2">The sequence shown here is derived from an EMBL/GenBank/DDBJ whole genome shotgun (WGS) entry which is preliminary data.</text>
</comment>
<name>A0A1F7X2A9_9BACT</name>
<gene>
    <name evidence="2" type="ORF">A2Z67_02140</name>
</gene>
<evidence type="ECO:0000256" key="1">
    <source>
        <dbReference type="SAM" id="Coils"/>
    </source>
</evidence>
<accession>A0A1F7X2A9</accession>
<organism evidence="2 3">
    <name type="scientific">Candidatus Woesebacteria bacterium RBG_13_36_22</name>
    <dbReference type="NCBI Taxonomy" id="1802478"/>
    <lineage>
        <taxon>Bacteria</taxon>
        <taxon>Candidatus Woeseibacteriota</taxon>
    </lineage>
</organism>
<keyword evidence="1" id="KW-0175">Coiled coil</keyword>
<feature type="coiled-coil region" evidence="1">
    <location>
        <begin position="101"/>
        <end position="135"/>
    </location>
</feature>
<sequence>MAYSGIIVPMNREYQSQDLKNIILKPKDYLIPNEASRGIKFPDRIIPVKPLDDVWLASPERDWEEIDQVIEGRITGFQLNWLHNEGITIPQARLLSYTDMLKEQQLLQRSSKNRIDKLKQEFEDEKLDKKVYLRNKLYQKKFAPEINLYTQELHKEQKITNLILRKGVMDMFLPTGEASLPIGILPSITEDLPEAERGDVKNLFNQMANYLQETKDQELFAKYHYRNSPNIVKKHTDVQVLVSALDLTLNADYEDLAKSYFVFLKNRSNQMSEIGKEQFPKLSLLYDTLTAAFASSRTKILQNVGPQIIEEIYAPMLSNKNIGWEVDRLVNIHKTSFNSVKDFSEVIGDNADNYFAMMGFLPADKIPQPIEKILSKDGFRLEEGLVNILNVPDNLDIGGLDKQVPTVNKIIKLFAEKNSKAMGRYTEEEFGKIRKINAYMMMLPQRQANDKLGIEEDLYVYLLHHQKNVYDRSRPGPESGLTTESWRKERQKIIDNRKIFVSGQEDENILVNYFLYNWSQEKDKSIQKENQNELLGREITDKSIWFVSPRGDRFSSERDDELREKEISSIIFHPDAKYPREHRITMKLNGGFEPIHLWLDTNGKLLKGDRTSLVLDTAYYQILTNMVLKRLYVITSGILSTPEDQDMSMTEADRFPIAWRRAHYRIYKAGSRYTMQSGGAQEHAKEILHDYGIDIYKEIKRRQDIGTLLPNQVLTFVKEIAPKLPDGQEDKKPNELPFNPAWIPYRI</sequence>
<protein>
    <submittedName>
        <fullName evidence="2">Uncharacterized protein</fullName>
    </submittedName>
</protein>
<proteinExistence type="predicted"/>
<dbReference type="EMBL" id="MGFQ01000043">
    <property type="protein sequence ID" value="OGM08508.1"/>
    <property type="molecule type" value="Genomic_DNA"/>
</dbReference>